<dbReference type="InterPro" id="IPR036291">
    <property type="entry name" value="NAD(P)-bd_dom_sf"/>
</dbReference>
<dbReference type="InterPro" id="IPR032875">
    <property type="entry name" value="Succ_CoA_lig_flav_dom"/>
</dbReference>
<evidence type="ECO:0000313" key="2">
    <source>
        <dbReference type="EMBL" id="KOC21893.1"/>
    </source>
</evidence>
<dbReference type="SUPFAM" id="SSF52210">
    <property type="entry name" value="Succinyl-CoA synthetase domains"/>
    <property type="match status" value="2"/>
</dbReference>
<dbReference type="RefSeq" id="WP_053283292.1">
    <property type="nucleotide sequence ID" value="NZ_JNVD01000018.1"/>
</dbReference>
<name>A0A0L7MK36_COMTE</name>
<dbReference type="GO" id="GO:0005524">
    <property type="term" value="F:ATP binding"/>
    <property type="evidence" value="ECO:0007669"/>
    <property type="project" value="InterPro"/>
</dbReference>
<reference evidence="3" key="1">
    <citation type="submission" date="2014-06" db="EMBL/GenBank/DDBJ databases">
        <title>Draft genome sequence of C. testosteroni WDL7.</title>
        <authorList>
            <person name="Wu Y."/>
            <person name="Seshan H."/>
            <person name="Arumugam K."/>
        </authorList>
    </citation>
    <scope>NUCLEOTIDE SEQUENCE [LARGE SCALE GENOMIC DNA]</scope>
    <source>
        <strain evidence="3">WDL7</strain>
    </source>
</reference>
<dbReference type="Proteomes" id="UP000037442">
    <property type="component" value="Unassembled WGS sequence"/>
</dbReference>
<dbReference type="SMART" id="SM00881">
    <property type="entry name" value="CoA_binding"/>
    <property type="match status" value="1"/>
</dbReference>
<dbReference type="SUPFAM" id="SSF51735">
    <property type="entry name" value="NAD(P)-binding Rossmann-fold domains"/>
    <property type="match status" value="1"/>
</dbReference>
<sequence length="722" mass="75079">MQPSMDFDFAGLDALFSPRSIAVVGATDSPQRIGGIPLDYLLRFGYTGRLHAVNPRAATVQGLPAHARLTDIPEPVDLAIVAVPQAHVAAVLEDAAAARVRSMVLFSSGFAETGAEGAAAQQALQERARAAGIRLIGPNCLGFMRPGHQTYATFSPAPNAGRVKPGRIGLISQSGAFGAYAYSMARERGLGLSLWATTGNEADVQLADGLAWLARDPQTDVIMAYMEGCRDGERLRAALALARERGKPVIMFKVGTSELGAAAAASHTASLAGNDAVYDAVFRQYGVLRAHTISDFFALAASASIAPIPRNRSLGLLTVSGGVGAMMADDASAAGLDVQPLSEAAQRQLLEWVPFAAPRNPVDITGQVTNDVTLLERSAELMMQDRNFASWLGFFAAGGLSDAFWAALRSLVEKLRAAHPDTLLAICTLCSDARRAEMEALGCLVFSDPSAAIRCIGALASLADAPRAAPLPPASPAQPVLQLPAGSLSEARSMELLAKAGMPVVPHQLVRTQQQAAQAVQALGGTIALKVASADIAHKSEVGGVALNLRTAVDAGAAFERILASARQARPGAQLDGALAARMVHGGVECIAGVHRDPVFGPVLMFGLGGIHVEILRDVSLRALPITRGDALAMVQELRTFPILAGARGKPPADLQALADALVALADFAQRCGDTLSSAEINPLIALPREQGGCVAVDALVIGADRCTDPARMSSAPTQGFA</sequence>
<evidence type="ECO:0000313" key="3">
    <source>
        <dbReference type="Proteomes" id="UP000037442"/>
    </source>
</evidence>
<dbReference type="GO" id="GO:0016874">
    <property type="term" value="F:ligase activity"/>
    <property type="evidence" value="ECO:0007669"/>
    <property type="project" value="UniProtKB-KW"/>
</dbReference>
<dbReference type="AlphaFoldDB" id="A0A0L7MK36"/>
<proteinExistence type="predicted"/>
<dbReference type="Pfam" id="PF13607">
    <property type="entry name" value="Succ_CoA_lig"/>
    <property type="match status" value="1"/>
</dbReference>
<dbReference type="InterPro" id="IPR013815">
    <property type="entry name" value="ATP_grasp_subdomain_1"/>
</dbReference>
<dbReference type="Gene3D" id="3.30.470.20">
    <property type="entry name" value="ATP-grasp fold, B domain"/>
    <property type="match status" value="1"/>
</dbReference>
<dbReference type="InterPro" id="IPR003781">
    <property type="entry name" value="CoA-bd"/>
</dbReference>
<dbReference type="PANTHER" id="PTHR42793:SF4">
    <property type="entry name" value="BLL6376 PROTEIN"/>
    <property type="match status" value="1"/>
</dbReference>
<dbReference type="EMBL" id="JNVD01000018">
    <property type="protein sequence ID" value="KOC21893.1"/>
    <property type="molecule type" value="Genomic_DNA"/>
</dbReference>
<dbReference type="PANTHER" id="PTHR42793">
    <property type="entry name" value="COA BINDING DOMAIN CONTAINING PROTEIN"/>
    <property type="match status" value="1"/>
</dbReference>
<dbReference type="Gene3D" id="3.30.1490.20">
    <property type="entry name" value="ATP-grasp fold, A domain"/>
    <property type="match status" value="1"/>
</dbReference>
<dbReference type="Gene3D" id="3.40.50.261">
    <property type="entry name" value="Succinyl-CoA synthetase domains"/>
    <property type="match status" value="2"/>
</dbReference>
<organism evidence="2 3">
    <name type="scientific">Comamonas testosteroni</name>
    <name type="common">Pseudomonas testosteroni</name>
    <dbReference type="NCBI Taxonomy" id="285"/>
    <lineage>
        <taxon>Bacteria</taxon>
        <taxon>Pseudomonadati</taxon>
        <taxon>Pseudomonadota</taxon>
        <taxon>Betaproteobacteria</taxon>
        <taxon>Burkholderiales</taxon>
        <taxon>Comamonadaceae</taxon>
        <taxon>Comamonas</taxon>
    </lineage>
</organism>
<feature type="domain" description="CoA-binding" evidence="1">
    <location>
        <begin position="15"/>
        <end position="110"/>
    </location>
</feature>
<dbReference type="SUPFAM" id="SSF56059">
    <property type="entry name" value="Glutathione synthetase ATP-binding domain-like"/>
    <property type="match status" value="1"/>
</dbReference>
<comment type="caution">
    <text evidence="2">The sequence shown here is derived from an EMBL/GenBank/DDBJ whole genome shotgun (WGS) entry which is preliminary data.</text>
</comment>
<gene>
    <name evidence="2" type="ORF">GL58_09425</name>
</gene>
<dbReference type="Pfam" id="PF13549">
    <property type="entry name" value="ATP-grasp_5"/>
    <property type="match status" value="1"/>
</dbReference>
<protein>
    <submittedName>
        <fullName evidence="2">6-carboxyhexanoate--CoA ligase</fullName>
    </submittedName>
</protein>
<accession>A0A0L7MK36</accession>
<dbReference type="Gene3D" id="3.40.50.720">
    <property type="entry name" value="NAD(P)-binding Rossmann-like Domain"/>
    <property type="match status" value="1"/>
</dbReference>
<dbReference type="Pfam" id="PF13380">
    <property type="entry name" value="CoA_binding_2"/>
    <property type="match status" value="1"/>
</dbReference>
<dbReference type="InterPro" id="IPR016102">
    <property type="entry name" value="Succinyl-CoA_synth-like"/>
</dbReference>
<keyword evidence="2" id="KW-0436">Ligase</keyword>
<dbReference type="PATRIC" id="fig|285.49.peg.1943"/>
<evidence type="ECO:0000259" key="1">
    <source>
        <dbReference type="SMART" id="SM00881"/>
    </source>
</evidence>